<organism evidence="4 5">
    <name type="scientific">Penaeus vannamei</name>
    <name type="common">Whiteleg shrimp</name>
    <name type="synonym">Litopenaeus vannamei</name>
    <dbReference type="NCBI Taxonomy" id="6689"/>
    <lineage>
        <taxon>Eukaryota</taxon>
        <taxon>Metazoa</taxon>
        <taxon>Ecdysozoa</taxon>
        <taxon>Arthropoda</taxon>
        <taxon>Crustacea</taxon>
        <taxon>Multicrustacea</taxon>
        <taxon>Malacostraca</taxon>
        <taxon>Eumalacostraca</taxon>
        <taxon>Eucarida</taxon>
        <taxon>Decapoda</taxon>
        <taxon>Dendrobranchiata</taxon>
        <taxon>Penaeoidea</taxon>
        <taxon>Penaeidae</taxon>
        <taxon>Penaeus</taxon>
    </lineage>
</organism>
<dbReference type="Pfam" id="PF03265">
    <property type="entry name" value="DNase_II"/>
    <property type="match status" value="1"/>
</dbReference>
<sequence length="391" mass="44137">MMNCWSIGAFLVLFLGSFCLWNCLTRDELLDSPDWHGCRDQNGKPVDEFVVYKLPKDRNSPFGPLREGSAYMYLTPETAVRLQSGGVSSVLSQYSDSASGWVLSNISINHERSMLAWTLSRLYSDPERLKNTAYIMYNDEFPNNTKSFTKGHTKGVVLLTELGGFWLIHSVPKYPPPPEDGYSYPSSGQHYGQTMLCISLPAHQANNVGQLLFYNEPFIYSSNMPSALEQKFAMLDRVIRGDQHPQGPQWFRIVNLISQRGKRFMAFAKYRKYNDDLYSGLVAPVLKTNIAVETWRNGPHPLPSSCNGSYRVMNVQSVTAKAAATSFSTHHDHSKWAVATQPDSSYVCIGDINRMETQFHRGGGTVCMWSLSIWHRFHSLVQSEEVCPMTG</sequence>
<gene>
    <name evidence="4" type="ORF">C7M84_023169</name>
</gene>
<dbReference type="CDD" id="cd09120">
    <property type="entry name" value="PLDc_DNaseII_1"/>
    <property type="match status" value="1"/>
</dbReference>
<dbReference type="EMBL" id="QCYY01000659">
    <property type="protein sequence ID" value="ROT83636.1"/>
    <property type="molecule type" value="Genomic_DNA"/>
</dbReference>
<evidence type="ECO:0000256" key="2">
    <source>
        <dbReference type="ARBA" id="ARBA00022801"/>
    </source>
</evidence>
<feature type="chain" id="PRO_5019129836" evidence="3">
    <location>
        <begin position="26"/>
        <end position="391"/>
    </location>
</feature>
<proteinExistence type="inferred from homology"/>
<keyword evidence="5" id="KW-1185">Reference proteome</keyword>
<dbReference type="OrthoDB" id="10261598at2759"/>
<protein>
    <submittedName>
        <fullName evidence="4">Uncharacterized protein</fullName>
    </submittedName>
</protein>
<dbReference type="STRING" id="6689.A0A423U4K2"/>
<dbReference type="Proteomes" id="UP000283509">
    <property type="component" value="Unassembled WGS sequence"/>
</dbReference>
<comment type="similarity">
    <text evidence="1">Belongs to the DNase II family.</text>
</comment>
<keyword evidence="2" id="KW-0378">Hydrolase</keyword>
<comment type="caution">
    <text evidence="4">The sequence shown here is derived from an EMBL/GenBank/DDBJ whole genome shotgun (WGS) entry which is preliminary data.</text>
</comment>
<dbReference type="GO" id="GO:0006309">
    <property type="term" value="P:apoptotic DNA fragmentation"/>
    <property type="evidence" value="ECO:0007669"/>
    <property type="project" value="TreeGrafter"/>
</dbReference>
<dbReference type="PANTHER" id="PTHR10858:SF23">
    <property type="entry name" value="DEOXYRIBONUCLEASE II"/>
    <property type="match status" value="1"/>
</dbReference>
<evidence type="ECO:0000313" key="4">
    <source>
        <dbReference type="EMBL" id="ROT83636.1"/>
    </source>
</evidence>
<dbReference type="PANTHER" id="PTHR10858">
    <property type="entry name" value="DEOXYRIBONUCLEASE II"/>
    <property type="match status" value="1"/>
</dbReference>
<reference evidence="4 5" key="1">
    <citation type="submission" date="2018-04" db="EMBL/GenBank/DDBJ databases">
        <authorList>
            <person name="Zhang X."/>
            <person name="Yuan J."/>
            <person name="Li F."/>
            <person name="Xiang J."/>
        </authorList>
    </citation>
    <scope>NUCLEOTIDE SEQUENCE [LARGE SCALE GENOMIC DNA]</scope>
    <source>
        <tissue evidence="4">Muscle</tissue>
    </source>
</reference>
<name>A0A423U4K2_PENVA</name>
<evidence type="ECO:0000256" key="1">
    <source>
        <dbReference type="ARBA" id="ARBA00007527"/>
    </source>
</evidence>
<dbReference type="InterPro" id="IPR004947">
    <property type="entry name" value="DNase_II"/>
</dbReference>
<reference evidence="4 5" key="2">
    <citation type="submission" date="2019-01" db="EMBL/GenBank/DDBJ databases">
        <title>The decoding of complex shrimp genome reveals the adaptation for benthos swimmer, frequently molting mechanism and breeding impact on genome.</title>
        <authorList>
            <person name="Sun Y."/>
            <person name="Gao Y."/>
            <person name="Yu Y."/>
        </authorList>
    </citation>
    <scope>NUCLEOTIDE SEQUENCE [LARGE SCALE GENOMIC DNA]</scope>
    <source>
        <tissue evidence="4">Muscle</tissue>
    </source>
</reference>
<keyword evidence="3" id="KW-0732">Signal</keyword>
<evidence type="ECO:0000256" key="3">
    <source>
        <dbReference type="SAM" id="SignalP"/>
    </source>
</evidence>
<dbReference type="GO" id="GO:0004531">
    <property type="term" value="F:deoxyribonuclease II activity"/>
    <property type="evidence" value="ECO:0007669"/>
    <property type="project" value="InterPro"/>
</dbReference>
<accession>A0A423U4K2</accession>
<dbReference type="AlphaFoldDB" id="A0A423U4K2"/>
<feature type="signal peptide" evidence="3">
    <location>
        <begin position="1"/>
        <end position="25"/>
    </location>
</feature>
<evidence type="ECO:0000313" key="5">
    <source>
        <dbReference type="Proteomes" id="UP000283509"/>
    </source>
</evidence>
<dbReference type="CDD" id="cd09121">
    <property type="entry name" value="PLDc_DNaseII_2"/>
    <property type="match status" value="1"/>
</dbReference>